<accession>A0AAD7MUN1</accession>
<dbReference type="SUPFAM" id="SSF53474">
    <property type="entry name" value="alpha/beta-Hydrolases"/>
    <property type="match status" value="1"/>
</dbReference>
<organism evidence="1 2">
    <name type="scientific">Mycena maculata</name>
    <dbReference type="NCBI Taxonomy" id="230809"/>
    <lineage>
        <taxon>Eukaryota</taxon>
        <taxon>Fungi</taxon>
        <taxon>Dikarya</taxon>
        <taxon>Basidiomycota</taxon>
        <taxon>Agaricomycotina</taxon>
        <taxon>Agaricomycetes</taxon>
        <taxon>Agaricomycetidae</taxon>
        <taxon>Agaricales</taxon>
        <taxon>Marasmiineae</taxon>
        <taxon>Mycenaceae</taxon>
        <taxon>Mycena</taxon>
    </lineage>
</organism>
<evidence type="ECO:0000313" key="1">
    <source>
        <dbReference type="EMBL" id="KAJ7732749.1"/>
    </source>
</evidence>
<keyword evidence="2" id="KW-1185">Reference proteome</keyword>
<comment type="caution">
    <text evidence="1">The sequence shown here is derived from an EMBL/GenBank/DDBJ whole genome shotgun (WGS) entry which is preliminary data.</text>
</comment>
<feature type="non-terminal residue" evidence="1">
    <location>
        <position position="182"/>
    </location>
</feature>
<reference evidence="1" key="1">
    <citation type="submission" date="2023-03" db="EMBL/GenBank/DDBJ databases">
        <title>Massive genome expansion in bonnet fungi (Mycena s.s.) driven by repeated elements and novel gene families across ecological guilds.</title>
        <authorList>
            <consortium name="Lawrence Berkeley National Laboratory"/>
            <person name="Harder C.B."/>
            <person name="Miyauchi S."/>
            <person name="Viragh M."/>
            <person name="Kuo A."/>
            <person name="Thoen E."/>
            <person name="Andreopoulos B."/>
            <person name="Lu D."/>
            <person name="Skrede I."/>
            <person name="Drula E."/>
            <person name="Henrissat B."/>
            <person name="Morin E."/>
            <person name="Kohler A."/>
            <person name="Barry K."/>
            <person name="LaButti K."/>
            <person name="Morin E."/>
            <person name="Salamov A."/>
            <person name="Lipzen A."/>
            <person name="Mereny Z."/>
            <person name="Hegedus B."/>
            <person name="Baldrian P."/>
            <person name="Stursova M."/>
            <person name="Weitz H."/>
            <person name="Taylor A."/>
            <person name="Grigoriev I.V."/>
            <person name="Nagy L.G."/>
            <person name="Martin F."/>
            <person name="Kauserud H."/>
        </authorList>
    </citation>
    <scope>NUCLEOTIDE SEQUENCE</scope>
    <source>
        <strain evidence="1">CBHHK188m</strain>
    </source>
</reference>
<evidence type="ECO:0000313" key="2">
    <source>
        <dbReference type="Proteomes" id="UP001215280"/>
    </source>
</evidence>
<dbReference type="AlphaFoldDB" id="A0AAD7MUN1"/>
<evidence type="ECO:0008006" key="3">
    <source>
        <dbReference type="Google" id="ProtNLM"/>
    </source>
</evidence>
<gene>
    <name evidence="1" type="ORF">DFH07DRAFT_846319</name>
</gene>
<proteinExistence type="predicted"/>
<sequence length="182" mass="19604">RSRPAFVATFPDLVEQEVVLLASAGLVEVRHLPRTAKVMSTPIVQTLTANPLIYAYLRRLASRPDTTHEASTAWMHELVPHQSAHLPGFNHWAFESGAWAGRRVLVIHGTTDQTVPPAHAPRIKALIEAASSSSSSFNASKPAQVSVKLIAGVGHALTWTHAEAVGRAVVQFFAGARVVGIR</sequence>
<dbReference type="EMBL" id="JARJLG010000173">
    <property type="protein sequence ID" value="KAJ7732749.1"/>
    <property type="molecule type" value="Genomic_DNA"/>
</dbReference>
<name>A0AAD7MUN1_9AGAR</name>
<dbReference type="Gene3D" id="3.40.50.1820">
    <property type="entry name" value="alpha/beta hydrolase"/>
    <property type="match status" value="1"/>
</dbReference>
<dbReference type="Proteomes" id="UP001215280">
    <property type="component" value="Unassembled WGS sequence"/>
</dbReference>
<dbReference type="InterPro" id="IPR029058">
    <property type="entry name" value="AB_hydrolase_fold"/>
</dbReference>
<protein>
    <recommendedName>
        <fullName evidence="3">Peptidase S33 tripeptidyl aminopeptidase-like C-terminal domain-containing protein</fullName>
    </recommendedName>
</protein>